<proteinExistence type="predicted"/>
<feature type="region of interest" description="Disordered" evidence="1">
    <location>
        <begin position="542"/>
        <end position="580"/>
    </location>
</feature>
<dbReference type="Proteomes" id="UP000799766">
    <property type="component" value="Unassembled WGS sequence"/>
</dbReference>
<feature type="region of interest" description="Disordered" evidence="1">
    <location>
        <begin position="221"/>
        <end position="318"/>
    </location>
</feature>
<feature type="region of interest" description="Disordered" evidence="1">
    <location>
        <begin position="137"/>
        <end position="168"/>
    </location>
</feature>
<feature type="compositionally biased region" description="Polar residues" evidence="1">
    <location>
        <begin position="144"/>
        <end position="162"/>
    </location>
</feature>
<feature type="compositionally biased region" description="Basic and acidic residues" evidence="1">
    <location>
        <begin position="416"/>
        <end position="429"/>
    </location>
</feature>
<dbReference type="GO" id="GO:0008654">
    <property type="term" value="P:phospholipid biosynthetic process"/>
    <property type="evidence" value="ECO:0007669"/>
    <property type="project" value="TreeGrafter"/>
</dbReference>
<dbReference type="AlphaFoldDB" id="A0A6A6NYG3"/>
<dbReference type="Pfam" id="PF08618">
    <property type="entry name" value="Opi1"/>
    <property type="match status" value="1"/>
</dbReference>
<dbReference type="PANTHER" id="PTHR38406">
    <property type="entry name" value="TRANSCRIPTIONAL REPRESSOR OPI1"/>
    <property type="match status" value="1"/>
</dbReference>
<feature type="compositionally biased region" description="Basic and acidic residues" evidence="1">
    <location>
        <begin position="238"/>
        <end position="263"/>
    </location>
</feature>
<dbReference type="OrthoDB" id="2441642at2759"/>
<protein>
    <submittedName>
        <fullName evidence="2">Transcription factor Opi1-domain-containing protein</fullName>
    </submittedName>
</protein>
<dbReference type="EMBL" id="MU001682">
    <property type="protein sequence ID" value="KAF2456790.1"/>
    <property type="molecule type" value="Genomic_DNA"/>
</dbReference>
<feature type="region of interest" description="Disordered" evidence="1">
    <location>
        <begin position="1"/>
        <end position="46"/>
    </location>
</feature>
<accession>A0A6A6NYG3</accession>
<dbReference type="GO" id="GO:0003714">
    <property type="term" value="F:transcription corepressor activity"/>
    <property type="evidence" value="ECO:0007669"/>
    <property type="project" value="InterPro"/>
</dbReference>
<gene>
    <name evidence="2" type="ORF">BDY21DRAFT_287217</name>
</gene>
<dbReference type="GO" id="GO:0006357">
    <property type="term" value="P:regulation of transcription by RNA polymerase II"/>
    <property type="evidence" value="ECO:0007669"/>
    <property type="project" value="TreeGrafter"/>
</dbReference>
<evidence type="ECO:0000313" key="2">
    <source>
        <dbReference type="EMBL" id="KAF2456790.1"/>
    </source>
</evidence>
<feature type="compositionally biased region" description="Pro residues" evidence="1">
    <location>
        <begin position="1"/>
        <end position="12"/>
    </location>
</feature>
<evidence type="ECO:0000313" key="3">
    <source>
        <dbReference type="Proteomes" id="UP000799766"/>
    </source>
</evidence>
<feature type="region of interest" description="Disordered" evidence="1">
    <location>
        <begin position="400"/>
        <end position="429"/>
    </location>
</feature>
<organism evidence="2 3">
    <name type="scientific">Lineolata rhizophorae</name>
    <dbReference type="NCBI Taxonomy" id="578093"/>
    <lineage>
        <taxon>Eukaryota</taxon>
        <taxon>Fungi</taxon>
        <taxon>Dikarya</taxon>
        <taxon>Ascomycota</taxon>
        <taxon>Pezizomycotina</taxon>
        <taxon>Dothideomycetes</taxon>
        <taxon>Dothideomycetes incertae sedis</taxon>
        <taxon>Lineolatales</taxon>
        <taxon>Lineolataceae</taxon>
        <taxon>Lineolata</taxon>
    </lineage>
</organism>
<evidence type="ECO:0000256" key="1">
    <source>
        <dbReference type="SAM" id="MobiDB-lite"/>
    </source>
</evidence>
<dbReference type="InterPro" id="IPR013927">
    <property type="entry name" value="TF_Opi1_Ccg-8"/>
</dbReference>
<dbReference type="GO" id="GO:0005634">
    <property type="term" value="C:nucleus"/>
    <property type="evidence" value="ECO:0007669"/>
    <property type="project" value="TreeGrafter"/>
</dbReference>
<dbReference type="GO" id="GO:0030968">
    <property type="term" value="P:endoplasmic reticulum unfolded protein response"/>
    <property type="evidence" value="ECO:0007669"/>
    <property type="project" value="TreeGrafter"/>
</dbReference>
<feature type="compositionally biased region" description="Polar residues" evidence="1">
    <location>
        <begin position="286"/>
        <end position="302"/>
    </location>
</feature>
<reference evidence="2" key="1">
    <citation type="journal article" date="2020" name="Stud. Mycol.">
        <title>101 Dothideomycetes genomes: a test case for predicting lifestyles and emergence of pathogens.</title>
        <authorList>
            <person name="Haridas S."/>
            <person name="Albert R."/>
            <person name="Binder M."/>
            <person name="Bloem J."/>
            <person name="Labutti K."/>
            <person name="Salamov A."/>
            <person name="Andreopoulos B."/>
            <person name="Baker S."/>
            <person name="Barry K."/>
            <person name="Bills G."/>
            <person name="Bluhm B."/>
            <person name="Cannon C."/>
            <person name="Castanera R."/>
            <person name="Culley D."/>
            <person name="Daum C."/>
            <person name="Ezra D."/>
            <person name="Gonzalez J."/>
            <person name="Henrissat B."/>
            <person name="Kuo A."/>
            <person name="Liang C."/>
            <person name="Lipzen A."/>
            <person name="Lutzoni F."/>
            <person name="Magnuson J."/>
            <person name="Mondo S."/>
            <person name="Nolan M."/>
            <person name="Ohm R."/>
            <person name="Pangilinan J."/>
            <person name="Park H.-J."/>
            <person name="Ramirez L."/>
            <person name="Alfaro M."/>
            <person name="Sun H."/>
            <person name="Tritt A."/>
            <person name="Yoshinaga Y."/>
            <person name="Zwiers L.-H."/>
            <person name="Turgeon B."/>
            <person name="Goodwin S."/>
            <person name="Spatafora J."/>
            <person name="Crous P."/>
            <person name="Grigoriev I."/>
        </authorList>
    </citation>
    <scope>NUCLEOTIDE SEQUENCE</scope>
    <source>
        <strain evidence="2">ATCC 16933</strain>
    </source>
</reference>
<feature type="region of interest" description="Disordered" evidence="1">
    <location>
        <begin position="59"/>
        <end position="118"/>
    </location>
</feature>
<keyword evidence="3" id="KW-1185">Reference proteome</keyword>
<name>A0A6A6NYG3_9PEZI</name>
<dbReference type="GO" id="GO:0005783">
    <property type="term" value="C:endoplasmic reticulum"/>
    <property type="evidence" value="ECO:0007669"/>
    <property type="project" value="TreeGrafter"/>
</dbReference>
<dbReference type="PANTHER" id="PTHR38406:SF1">
    <property type="entry name" value="TRANSCRIPTIONAL REPRESSOR OPI1"/>
    <property type="match status" value="1"/>
</dbReference>
<sequence>MELPPQERPPAYPSSLYHDPESLRLPSVPRHELPAASGSASSVSLPELRSLGLPDALQARAYQDAQSTDTPWMPSASLRNGPLPPASLLASQPDLDMTSPRAESVVSADDRSMRAPSVVSMDDPDVRMAAEALSGLGNPDFIRSPSNRSATLPASPGASASRSVDEISQEPEPLLSLLTSSHPWLGGTINGSLNAYTSTKHYSPRFIQYGAEFVERNIGSPVANTVGSMGRRTGVEGSLRRYLGDRGPSDSGRAESEERESGHGNKRRRVMSSTSDEMDVEKGLRTPSSRGFRSRAESQGSFAETLPAYDENSSPKYEEMNSLVVSEPTCEPSRPGQLRRDHSWSTQLMITTSGLGAALSEGSLRSLKFCLGLLRNGIAHVTNLMRALRMLLDEYEQMTNSDEQEEEDKVDIAQPAEDKPIEGLPRDKEEAARTIAGRIKAISDDILKTMKTVVNSVSRYTGGALPENAGVIVRSQLLSIPSRWRAASASTATASAGASEPVRAAHRMLAFAKEGLDMMTQVTLVVDGTVISAEKWLDSLGRRKKASTGAGAGSFDAKSEKWEDAQDPSGQNGGSMKEKQ</sequence>